<feature type="region of interest" description="Disordered" evidence="1">
    <location>
        <begin position="1"/>
        <end position="183"/>
    </location>
</feature>
<proteinExistence type="predicted"/>
<feature type="compositionally biased region" description="Polar residues" evidence="1">
    <location>
        <begin position="14"/>
        <end position="23"/>
    </location>
</feature>
<evidence type="ECO:0000256" key="1">
    <source>
        <dbReference type="SAM" id="MobiDB-lite"/>
    </source>
</evidence>
<dbReference type="AlphaFoldDB" id="A0A4Q9QA66"/>
<feature type="compositionally biased region" description="Polar residues" evidence="1">
    <location>
        <begin position="147"/>
        <end position="160"/>
    </location>
</feature>
<dbReference type="EMBL" id="ML145087">
    <property type="protein sequence ID" value="TBU63941.1"/>
    <property type="molecule type" value="Genomic_DNA"/>
</dbReference>
<reference evidence="2 3" key="1">
    <citation type="submission" date="2019-01" db="EMBL/GenBank/DDBJ databases">
        <title>Draft genome sequences of three monokaryotic isolates of the white-rot basidiomycete fungus Dichomitus squalens.</title>
        <authorList>
            <consortium name="DOE Joint Genome Institute"/>
            <person name="Lopez S.C."/>
            <person name="Andreopoulos B."/>
            <person name="Pangilinan J."/>
            <person name="Lipzen A."/>
            <person name="Riley R."/>
            <person name="Ahrendt S."/>
            <person name="Ng V."/>
            <person name="Barry K."/>
            <person name="Daum C."/>
            <person name="Grigoriev I.V."/>
            <person name="Hilden K.S."/>
            <person name="Makela M.R."/>
            <person name="de Vries R.P."/>
        </authorList>
    </citation>
    <scope>NUCLEOTIDE SEQUENCE [LARGE SCALE GENOMIC DNA]</scope>
    <source>
        <strain evidence="2 3">CBS 464.89</strain>
    </source>
</reference>
<protein>
    <submittedName>
        <fullName evidence="2">Uncharacterized protein</fullName>
    </submittedName>
</protein>
<feature type="compositionally biased region" description="Basic and acidic residues" evidence="1">
    <location>
        <begin position="99"/>
        <end position="109"/>
    </location>
</feature>
<evidence type="ECO:0000313" key="2">
    <source>
        <dbReference type="EMBL" id="TBU63941.1"/>
    </source>
</evidence>
<accession>A0A4Q9QA66</accession>
<gene>
    <name evidence="2" type="ORF">BD310DRAFT_459116</name>
</gene>
<dbReference type="Proteomes" id="UP000292082">
    <property type="component" value="Unassembled WGS sequence"/>
</dbReference>
<name>A0A4Q9QA66_9APHY</name>
<keyword evidence="3" id="KW-1185">Reference proteome</keyword>
<feature type="compositionally biased region" description="Basic and acidic residues" evidence="1">
    <location>
        <begin position="29"/>
        <end position="43"/>
    </location>
</feature>
<organism evidence="2 3">
    <name type="scientific">Dichomitus squalens</name>
    <dbReference type="NCBI Taxonomy" id="114155"/>
    <lineage>
        <taxon>Eukaryota</taxon>
        <taxon>Fungi</taxon>
        <taxon>Dikarya</taxon>
        <taxon>Basidiomycota</taxon>
        <taxon>Agaricomycotina</taxon>
        <taxon>Agaricomycetes</taxon>
        <taxon>Polyporales</taxon>
        <taxon>Polyporaceae</taxon>
        <taxon>Dichomitus</taxon>
    </lineage>
</organism>
<evidence type="ECO:0000313" key="3">
    <source>
        <dbReference type="Proteomes" id="UP000292082"/>
    </source>
</evidence>
<sequence length="183" mass="20144">MSGSSLRQRLFPFSGTQNFQERSQALKADSTHLELGRDGRHLLSEAPGHGQQQRDEVVSPETMHSALGNHDTLNSFQRARQSDSQRSRLILGSRYLSPKADDSSDDAHPYPRPGSVMSMVPQTSLTLVSPRGFPGNQCSIPRESLPQAPQTTSNVSQSRPFSEKRPAKSLRQRLDPGAPHFGS</sequence>